<dbReference type="SMART" id="SM01383">
    <property type="entry name" value="Ribosomal_L2"/>
    <property type="match status" value="1"/>
</dbReference>
<evidence type="ECO:0000259" key="5">
    <source>
        <dbReference type="SMART" id="SM01382"/>
    </source>
</evidence>
<dbReference type="GO" id="GO:0005762">
    <property type="term" value="C:mitochondrial large ribosomal subunit"/>
    <property type="evidence" value="ECO:0007669"/>
    <property type="project" value="TreeGrafter"/>
</dbReference>
<evidence type="ECO:0000256" key="4">
    <source>
        <dbReference type="SAM" id="MobiDB-lite"/>
    </source>
</evidence>
<feature type="compositionally biased region" description="Basic and acidic residues" evidence="4">
    <location>
        <begin position="220"/>
        <end position="235"/>
    </location>
</feature>
<protein>
    <submittedName>
        <fullName evidence="7">Uncharacterized protein</fullName>
    </submittedName>
</protein>
<dbReference type="FunFam" id="2.40.50.140:FF:000157">
    <property type="entry name" value="39S ribosomal protein L2, mitochondrial"/>
    <property type="match status" value="1"/>
</dbReference>
<evidence type="ECO:0000256" key="3">
    <source>
        <dbReference type="ARBA" id="ARBA00023274"/>
    </source>
</evidence>
<dbReference type="GO" id="GO:0032543">
    <property type="term" value="P:mitochondrial translation"/>
    <property type="evidence" value="ECO:0007669"/>
    <property type="project" value="TreeGrafter"/>
</dbReference>
<dbReference type="InterPro" id="IPR022669">
    <property type="entry name" value="Ribosomal_uL2_C"/>
</dbReference>
<dbReference type="AlphaFoldDB" id="A0A1B0DI44"/>
<dbReference type="Gene3D" id="2.40.50.140">
    <property type="entry name" value="Nucleic acid-binding proteins"/>
    <property type="match status" value="1"/>
</dbReference>
<dbReference type="SUPFAM" id="SSF50249">
    <property type="entry name" value="Nucleic acid-binding proteins"/>
    <property type="match status" value="1"/>
</dbReference>
<dbReference type="VEuPathDB" id="VectorBase:PPAI007828"/>
<organism evidence="7 8">
    <name type="scientific">Phlebotomus papatasi</name>
    <name type="common">Sandfly</name>
    <dbReference type="NCBI Taxonomy" id="29031"/>
    <lineage>
        <taxon>Eukaryota</taxon>
        <taxon>Metazoa</taxon>
        <taxon>Ecdysozoa</taxon>
        <taxon>Arthropoda</taxon>
        <taxon>Hexapoda</taxon>
        <taxon>Insecta</taxon>
        <taxon>Pterygota</taxon>
        <taxon>Neoptera</taxon>
        <taxon>Endopterygota</taxon>
        <taxon>Diptera</taxon>
        <taxon>Nematocera</taxon>
        <taxon>Psychodoidea</taxon>
        <taxon>Psychodidae</taxon>
        <taxon>Phlebotomus</taxon>
        <taxon>Phlebotomus</taxon>
    </lineage>
</organism>
<dbReference type="Gene3D" id="2.30.30.30">
    <property type="match status" value="1"/>
</dbReference>
<keyword evidence="2" id="KW-0689">Ribosomal protein</keyword>
<dbReference type="FunFam" id="2.30.30.30:FF:000048">
    <property type="entry name" value="Mitochondrial ribosomal protein L2"/>
    <property type="match status" value="1"/>
</dbReference>
<dbReference type="InterPro" id="IPR014722">
    <property type="entry name" value="Rib_uL2_dom2"/>
</dbReference>
<dbReference type="InterPro" id="IPR012340">
    <property type="entry name" value="NA-bd_OB-fold"/>
</dbReference>
<dbReference type="PANTHER" id="PTHR13691:SF73">
    <property type="entry name" value="LARGE RIBOSOMAL SUBUNIT PROTEIN UL2M"/>
    <property type="match status" value="1"/>
</dbReference>
<proteinExistence type="inferred from homology"/>
<dbReference type="InterPro" id="IPR008991">
    <property type="entry name" value="Translation_prot_SH3-like_sf"/>
</dbReference>
<comment type="similarity">
    <text evidence="1">Belongs to the universal ribosomal protein uL2 family.</text>
</comment>
<feature type="domain" description="Large ribosomal subunit protein uL2 C-terminal" evidence="5">
    <location>
        <begin position="143"/>
        <end position="257"/>
    </location>
</feature>
<dbReference type="InterPro" id="IPR022666">
    <property type="entry name" value="Ribosomal_uL2_RNA-bd_dom"/>
</dbReference>
<evidence type="ECO:0000313" key="7">
    <source>
        <dbReference type="EnsemblMetazoa" id="PPAI007828-PA"/>
    </source>
</evidence>
<keyword evidence="8" id="KW-1185">Reference proteome</keyword>
<evidence type="ECO:0000313" key="8">
    <source>
        <dbReference type="Proteomes" id="UP000092462"/>
    </source>
</evidence>
<dbReference type="Proteomes" id="UP000092462">
    <property type="component" value="Unassembled WGS sequence"/>
</dbReference>
<reference evidence="7" key="1">
    <citation type="submission" date="2022-08" db="UniProtKB">
        <authorList>
            <consortium name="EnsemblMetazoa"/>
        </authorList>
    </citation>
    <scope>IDENTIFICATION</scope>
    <source>
        <strain evidence="7">Israel</strain>
    </source>
</reference>
<keyword evidence="3" id="KW-0687">Ribonucleoprotein</keyword>
<dbReference type="EMBL" id="AJVK01061978">
    <property type="status" value="NOT_ANNOTATED_CDS"/>
    <property type="molecule type" value="Genomic_DNA"/>
</dbReference>
<dbReference type="VEuPathDB" id="VectorBase:PPAPM1_000961"/>
<sequence length="261" mass="29321">AVGRTSNVAQVRAKHLWNIDLPKPGQGKAFRRIVHFPEEYTIKPLEVTNLAGRDPKTGRVVAKGIGGGIKHKYHWIKWQRDGPAEGPPQIEKVLEIIFDGCRTAKVALVGVGDELKYILATENMKPGDLIKTSRVIPRIPVRANEGDAYPLGALPLHTQVHCVEKYPGMPCHLIHAAGTFGTIIRKFDDYVVVQMPSKREFAFKETCMATVGRVSNVNHNKEHVGSAQRKRELGYRPRSGLWKRKDGRHGRKIRRLPPMKI</sequence>
<evidence type="ECO:0000259" key="6">
    <source>
        <dbReference type="SMART" id="SM01383"/>
    </source>
</evidence>
<dbReference type="Pfam" id="PF03947">
    <property type="entry name" value="Ribosomal_L2_C"/>
    <property type="match status" value="1"/>
</dbReference>
<dbReference type="SUPFAM" id="SSF50104">
    <property type="entry name" value="Translation proteins SH3-like domain"/>
    <property type="match status" value="1"/>
</dbReference>
<evidence type="ECO:0000256" key="1">
    <source>
        <dbReference type="ARBA" id="ARBA00005636"/>
    </source>
</evidence>
<feature type="compositionally biased region" description="Basic residues" evidence="4">
    <location>
        <begin position="241"/>
        <end position="261"/>
    </location>
</feature>
<dbReference type="GO" id="GO:0003723">
    <property type="term" value="F:RNA binding"/>
    <property type="evidence" value="ECO:0007669"/>
    <property type="project" value="TreeGrafter"/>
</dbReference>
<dbReference type="InterPro" id="IPR002171">
    <property type="entry name" value="Ribosomal_uL2"/>
</dbReference>
<name>A0A1B0DI44_PHLPP</name>
<dbReference type="Pfam" id="PF00181">
    <property type="entry name" value="Ribosomal_L2_N"/>
    <property type="match status" value="1"/>
</dbReference>
<evidence type="ECO:0000256" key="2">
    <source>
        <dbReference type="ARBA" id="ARBA00022980"/>
    </source>
</evidence>
<dbReference type="GO" id="GO:0003735">
    <property type="term" value="F:structural constituent of ribosome"/>
    <property type="evidence" value="ECO:0007669"/>
    <property type="project" value="InterPro"/>
</dbReference>
<feature type="region of interest" description="Disordered" evidence="4">
    <location>
        <begin position="220"/>
        <end position="261"/>
    </location>
</feature>
<feature type="domain" description="Large ribosomal subunit protein uL2 RNA-binding" evidence="6">
    <location>
        <begin position="52"/>
        <end position="132"/>
    </location>
</feature>
<dbReference type="EnsemblMetazoa" id="PPAI007828-RA">
    <property type="protein sequence ID" value="PPAI007828-PA"/>
    <property type="gene ID" value="PPAI007828"/>
</dbReference>
<dbReference type="PANTHER" id="PTHR13691">
    <property type="entry name" value="RIBOSOMAL PROTEIN L2"/>
    <property type="match status" value="1"/>
</dbReference>
<dbReference type="SMART" id="SM01382">
    <property type="entry name" value="Ribosomal_L2_C"/>
    <property type="match status" value="1"/>
</dbReference>
<accession>A0A1B0DI44</accession>